<protein>
    <submittedName>
        <fullName evidence="2">Uncharacterized protein</fullName>
    </submittedName>
</protein>
<gene>
    <name evidence="2" type="ORF">GCM10007301_01080</name>
</gene>
<organism evidence="2 3">
    <name type="scientific">Azorhizobium oxalatiphilum</name>
    <dbReference type="NCBI Taxonomy" id="980631"/>
    <lineage>
        <taxon>Bacteria</taxon>
        <taxon>Pseudomonadati</taxon>
        <taxon>Pseudomonadota</taxon>
        <taxon>Alphaproteobacteria</taxon>
        <taxon>Hyphomicrobiales</taxon>
        <taxon>Xanthobacteraceae</taxon>
        <taxon>Azorhizobium</taxon>
    </lineage>
</organism>
<feature type="region of interest" description="Disordered" evidence="1">
    <location>
        <begin position="131"/>
        <end position="204"/>
    </location>
</feature>
<dbReference type="EMBL" id="BMCT01000001">
    <property type="protein sequence ID" value="GGF45328.1"/>
    <property type="molecule type" value="Genomic_DNA"/>
</dbReference>
<proteinExistence type="predicted"/>
<evidence type="ECO:0000256" key="1">
    <source>
        <dbReference type="SAM" id="MobiDB-lite"/>
    </source>
</evidence>
<accession>A0A917F229</accession>
<reference evidence="2" key="2">
    <citation type="submission" date="2020-09" db="EMBL/GenBank/DDBJ databases">
        <authorList>
            <person name="Sun Q."/>
            <person name="Sedlacek I."/>
        </authorList>
    </citation>
    <scope>NUCLEOTIDE SEQUENCE</scope>
    <source>
        <strain evidence="2">CCM 7897</strain>
    </source>
</reference>
<dbReference type="AlphaFoldDB" id="A0A917F229"/>
<feature type="compositionally biased region" description="Basic and acidic residues" evidence="1">
    <location>
        <begin position="187"/>
        <end position="199"/>
    </location>
</feature>
<keyword evidence="3" id="KW-1185">Reference proteome</keyword>
<name>A0A917F229_9HYPH</name>
<comment type="caution">
    <text evidence="2">The sequence shown here is derived from an EMBL/GenBank/DDBJ whole genome shotgun (WGS) entry which is preliminary data.</text>
</comment>
<evidence type="ECO:0000313" key="3">
    <source>
        <dbReference type="Proteomes" id="UP000606044"/>
    </source>
</evidence>
<sequence length="287" mass="29710">MACRAGSAFLTPTPDPARRVLLAWSFPDDPLPGDPALPIQPRCIGTGDPSLTAAPTMSRSAHPFRLPALCSVLTHMWAGVLVAGTVAFAGGIVSGDITLTPAAGSTSSGSHAADLLGSGFVTRARAETLGASALDTDPPRSAARGASRLMVADPLDTAPRRTAIPSTDDLALPSAYSRPDDSAQDLARPDPGEAPESGRPRAHGVYAPYLANPQVGDGDLDPKALKGSLEARGFTDLSRPILRGRTYICEATGPRRERVRLLVDADSGVIVGLTVLGYDNRSSVSTP</sequence>
<dbReference type="Proteomes" id="UP000606044">
    <property type="component" value="Unassembled WGS sequence"/>
</dbReference>
<evidence type="ECO:0000313" key="2">
    <source>
        <dbReference type="EMBL" id="GGF45328.1"/>
    </source>
</evidence>
<dbReference type="RefSeq" id="WP_188574402.1">
    <property type="nucleotide sequence ID" value="NZ_BMCT01000001.1"/>
</dbReference>
<reference evidence="2" key="1">
    <citation type="journal article" date="2014" name="Int. J. Syst. Evol. Microbiol.">
        <title>Complete genome sequence of Corynebacterium casei LMG S-19264T (=DSM 44701T), isolated from a smear-ripened cheese.</title>
        <authorList>
            <consortium name="US DOE Joint Genome Institute (JGI-PGF)"/>
            <person name="Walter F."/>
            <person name="Albersmeier A."/>
            <person name="Kalinowski J."/>
            <person name="Ruckert C."/>
        </authorList>
    </citation>
    <scope>NUCLEOTIDE SEQUENCE</scope>
    <source>
        <strain evidence="2">CCM 7897</strain>
    </source>
</reference>